<reference evidence="1" key="1">
    <citation type="submission" date="2006-09" db="EMBL/GenBank/DDBJ databases">
        <title>Complete sequence of Rhodopseudomonas palustris BisA53.</title>
        <authorList>
            <consortium name="US DOE Joint Genome Institute"/>
            <person name="Copeland A."/>
            <person name="Lucas S."/>
            <person name="Lapidus A."/>
            <person name="Barry K."/>
            <person name="Detter J.C."/>
            <person name="Glavina del Rio T."/>
            <person name="Hammon N."/>
            <person name="Israni S."/>
            <person name="Dalin E."/>
            <person name="Tice H."/>
            <person name="Pitluck S."/>
            <person name="Chain P."/>
            <person name="Malfatti S."/>
            <person name="Shin M."/>
            <person name="Vergez L."/>
            <person name="Schmutz J."/>
            <person name="Larimer F."/>
            <person name="Land M."/>
            <person name="Hauser L."/>
            <person name="Pelletier D.A."/>
            <person name="Kyrpides N."/>
            <person name="Kim E."/>
            <person name="Harwood C.S."/>
            <person name="Oda Y."/>
            <person name="Richardson P."/>
        </authorList>
    </citation>
    <scope>NUCLEOTIDE SEQUENCE [LARGE SCALE GENOMIC DNA]</scope>
    <source>
        <strain evidence="1">BisA53</strain>
    </source>
</reference>
<dbReference type="AlphaFoldDB" id="Q07HV0"/>
<protein>
    <submittedName>
        <fullName evidence="1">Uncharacterized protein</fullName>
    </submittedName>
</protein>
<accession>Q07HV0</accession>
<dbReference type="STRING" id="316055.RPE_4564"/>
<dbReference type="EMBL" id="CP000463">
    <property type="protein sequence ID" value="ABJ08484.1"/>
    <property type="molecule type" value="Genomic_DNA"/>
</dbReference>
<evidence type="ECO:0000313" key="1">
    <source>
        <dbReference type="EMBL" id="ABJ08484.1"/>
    </source>
</evidence>
<sequence>MMAMWQSLTLSLGSSQGDIVRSRSAAMPAGEAGMVALAFSLGALTALTPGHGKARWPRAFSGGCILAATACPNAGRMTRGRKLAVESEHCQMCVT</sequence>
<organism evidence="1">
    <name type="scientific">Rhodopseudomonas palustris (strain BisA53)</name>
    <dbReference type="NCBI Taxonomy" id="316055"/>
    <lineage>
        <taxon>Bacteria</taxon>
        <taxon>Pseudomonadati</taxon>
        <taxon>Pseudomonadota</taxon>
        <taxon>Alphaproteobacteria</taxon>
        <taxon>Hyphomicrobiales</taxon>
        <taxon>Nitrobacteraceae</taxon>
        <taxon>Rhodopseudomonas</taxon>
    </lineage>
</organism>
<proteinExistence type="predicted"/>
<gene>
    <name evidence="1" type="ordered locus">RPE_4564</name>
</gene>
<dbReference type="KEGG" id="rpe:RPE_4564"/>
<dbReference type="HOGENOM" id="CLU_2370929_0_0_5"/>
<name>Q07HV0_RHOP5</name>